<dbReference type="AlphaFoldDB" id="A0A2S9GTL7"/>
<sequence>MATCANQVSNSDGSLSLVLMPTQPDLSQCQFAVMSGSEVINSQFLQLTPAEASHISSFVLLVWGTAWGFKQLANFIKGDTHVSD</sequence>
<dbReference type="Proteomes" id="UP000237839">
    <property type="component" value="Unassembled WGS sequence"/>
</dbReference>
<keyword evidence="2" id="KW-1185">Reference proteome</keyword>
<gene>
    <name evidence="1" type="ORF">S2091_4224</name>
</gene>
<evidence type="ECO:0000313" key="2">
    <source>
        <dbReference type="Proteomes" id="UP000237839"/>
    </source>
</evidence>
<protein>
    <submittedName>
        <fullName evidence="1">Uncharacterized protein</fullName>
    </submittedName>
</protein>
<dbReference type="EMBL" id="PUGF01000030">
    <property type="protein sequence ID" value="PRC91036.1"/>
    <property type="molecule type" value="Genomic_DNA"/>
</dbReference>
<comment type="caution">
    <text evidence="1">The sequence shown here is derived from an EMBL/GenBank/DDBJ whole genome shotgun (WGS) entry which is preliminary data.</text>
</comment>
<name>A0A2S9GTL7_9BURK</name>
<proteinExistence type="predicted"/>
<reference evidence="1 2" key="1">
    <citation type="submission" date="2018-02" db="EMBL/GenBank/DDBJ databases">
        <title>Solimicrobium silvestre gen. nov., sp. nov., isolated from alpine forest soil.</title>
        <authorList>
            <person name="Margesin R."/>
            <person name="Albuquerque L."/>
            <person name="Zhang D.-C."/>
            <person name="Froufe H.J.C."/>
            <person name="Severino R."/>
            <person name="Roxo I."/>
            <person name="Egas C."/>
            <person name="Da Costa M.S."/>
        </authorList>
    </citation>
    <scope>NUCLEOTIDE SEQUENCE [LARGE SCALE GENOMIC DNA]</scope>
    <source>
        <strain evidence="1 2">S20-91</strain>
    </source>
</reference>
<accession>A0A2S9GTL7</accession>
<evidence type="ECO:0000313" key="1">
    <source>
        <dbReference type="EMBL" id="PRC91036.1"/>
    </source>
</evidence>
<organism evidence="1 2">
    <name type="scientific">Solimicrobium silvestre</name>
    <dbReference type="NCBI Taxonomy" id="2099400"/>
    <lineage>
        <taxon>Bacteria</taxon>
        <taxon>Pseudomonadati</taxon>
        <taxon>Pseudomonadota</taxon>
        <taxon>Betaproteobacteria</taxon>
        <taxon>Burkholderiales</taxon>
        <taxon>Oxalobacteraceae</taxon>
        <taxon>Solimicrobium</taxon>
    </lineage>
</organism>